<gene>
    <name evidence="2" type="ORF">AGLY_010572</name>
</gene>
<accession>A0A6G0TDY5</accession>
<keyword evidence="3" id="KW-1185">Reference proteome</keyword>
<protein>
    <submittedName>
        <fullName evidence="2">Uncharacterized protein</fullName>
    </submittedName>
</protein>
<reference evidence="2 3" key="1">
    <citation type="submission" date="2019-08" db="EMBL/GenBank/DDBJ databases">
        <title>The genome of the soybean aphid Biotype 1, its phylome, world population structure and adaptation to the North American continent.</title>
        <authorList>
            <person name="Giordano R."/>
            <person name="Donthu R.K."/>
            <person name="Hernandez A.G."/>
            <person name="Wright C.L."/>
            <person name="Zimin A.V."/>
        </authorList>
    </citation>
    <scope>NUCLEOTIDE SEQUENCE [LARGE SCALE GENOMIC DNA]</scope>
    <source>
        <tissue evidence="2">Whole aphids</tissue>
    </source>
</reference>
<comment type="caution">
    <text evidence="2">The sequence shown here is derived from an EMBL/GenBank/DDBJ whole genome shotgun (WGS) entry which is preliminary data.</text>
</comment>
<dbReference type="AlphaFoldDB" id="A0A6G0TDY5"/>
<sequence>MLPDCLEVNLELQFLYYLECLVLEQYYFVFNSPTLSSLLITFSTVSFFIALTINFSELNKPESDEDFETVTTVLLSLVCISYKHHYKCLACNLLQLYGMLISLDIPLVHHHQSNKNIVFRISETKIFQKLLFSKTFLHCYLSDLKKPSVTLNQVINIFSIADIKYHYILYYYTILLQFISVKSIFYCQSPTYERTRGAATPGPNIIWGPGLCSYLIIKVALTRIRAERRTPRSWRAPRRSGARARSKVTVARPRTETKENLQRTYSDEEVVVQCPFTGTVAELGRRHRRDYRAQRSPAMVARTVVAGRSVQESRWTSVAFGMGMCPCTLAGRRGDSGIGELVLVGRQCYRRRGYYILIRLLGPRARGGVIPGGGRVDRSDRLGGRVSRRGGRSGDERA</sequence>
<dbReference type="Proteomes" id="UP000475862">
    <property type="component" value="Unassembled WGS sequence"/>
</dbReference>
<name>A0A6G0TDY5_APHGL</name>
<evidence type="ECO:0000313" key="3">
    <source>
        <dbReference type="Proteomes" id="UP000475862"/>
    </source>
</evidence>
<organism evidence="2 3">
    <name type="scientific">Aphis glycines</name>
    <name type="common">Soybean aphid</name>
    <dbReference type="NCBI Taxonomy" id="307491"/>
    <lineage>
        <taxon>Eukaryota</taxon>
        <taxon>Metazoa</taxon>
        <taxon>Ecdysozoa</taxon>
        <taxon>Arthropoda</taxon>
        <taxon>Hexapoda</taxon>
        <taxon>Insecta</taxon>
        <taxon>Pterygota</taxon>
        <taxon>Neoptera</taxon>
        <taxon>Paraneoptera</taxon>
        <taxon>Hemiptera</taxon>
        <taxon>Sternorrhyncha</taxon>
        <taxon>Aphidomorpha</taxon>
        <taxon>Aphidoidea</taxon>
        <taxon>Aphididae</taxon>
        <taxon>Aphidini</taxon>
        <taxon>Aphis</taxon>
        <taxon>Aphis</taxon>
    </lineage>
</organism>
<evidence type="ECO:0000256" key="1">
    <source>
        <dbReference type="SAM" id="MobiDB-lite"/>
    </source>
</evidence>
<feature type="region of interest" description="Disordered" evidence="1">
    <location>
        <begin position="369"/>
        <end position="398"/>
    </location>
</feature>
<dbReference type="EMBL" id="VYZN01000041">
    <property type="protein sequence ID" value="KAE9531366.1"/>
    <property type="molecule type" value="Genomic_DNA"/>
</dbReference>
<feature type="non-terminal residue" evidence="2">
    <location>
        <position position="398"/>
    </location>
</feature>
<evidence type="ECO:0000313" key="2">
    <source>
        <dbReference type="EMBL" id="KAE9531366.1"/>
    </source>
</evidence>
<proteinExistence type="predicted"/>